<dbReference type="GO" id="GO:0016740">
    <property type="term" value="F:transferase activity"/>
    <property type="evidence" value="ECO:0007669"/>
    <property type="project" value="UniProtKB-KW"/>
</dbReference>
<evidence type="ECO:0000313" key="4">
    <source>
        <dbReference type="Proteomes" id="UP000321224"/>
    </source>
</evidence>
<dbReference type="AlphaFoldDB" id="A0A511HJH2"/>
<proteinExistence type="predicted"/>
<dbReference type="Proteomes" id="UP000198717">
    <property type="component" value="Unassembled WGS sequence"/>
</dbReference>
<evidence type="ECO:0000313" key="3">
    <source>
        <dbReference type="Proteomes" id="UP000198717"/>
    </source>
</evidence>
<dbReference type="EMBL" id="BJVY01000037">
    <property type="protein sequence ID" value="GEL73717.1"/>
    <property type="molecule type" value="Genomic_DNA"/>
</dbReference>
<evidence type="ECO:0000313" key="2">
    <source>
        <dbReference type="EMBL" id="SDE71920.1"/>
    </source>
</evidence>
<comment type="caution">
    <text evidence="1">The sequence shown here is derived from an EMBL/GenBank/DDBJ whole genome shotgun (WGS) entry which is preliminary data.</text>
</comment>
<dbReference type="Pfam" id="PF11899">
    <property type="entry name" value="DUF3419"/>
    <property type="match status" value="1"/>
</dbReference>
<organism evidence="1 4">
    <name type="scientific">Myxococcus virescens</name>
    <dbReference type="NCBI Taxonomy" id="83456"/>
    <lineage>
        <taxon>Bacteria</taxon>
        <taxon>Pseudomonadati</taxon>
        <taxon>Myxococcota</taxon>
        <taxon>Myxococcia</taxon>
        <taxon>Myxococcales</taxon>
        <taxon>Cystobacterineae</taxon>
        <taxon>Myxococcaceae</taxon>
        <taxon>Myxococcus</taxon>
    </lineage>
</organism>
<keyword evidence="3" id="KW-1185">Reference proteome</keyword>
<sequence length="329" mass="36832">MEPGLVSTPPLRLKFAVVREDAALELALVERTRARAVLTVASGGCTLLTLARRHPALELVGFDFNPRQLAHVREKAAGLGRLPLSRYSVEAEDAAALNQRGEFEGLFRTLRRFIEEFVAPALELAAFFAPATTASQRREACARWFASPYWPVAFELALAAPLLNTMFGPAATQHAEPGSYPGYFQAVFERGLQREDAPRNPFLQHVLLGRYLREDAPEYLRAEGPLALTLVQGSLPDVPRLDRFDVISLSNIFDWSEDALVAEWAGLLAREARPGCAVLIRQLNNRRDLRRFFQPAFRFDDALGAELLARDRSLFYERIEVGFRVPDSP</sequence>
<dbReference type="RefSeq" id="WP_090492271.1">
    <property type="nucleotide sequence ID" value="NZ_BJVY01000037.1"/>
</dbReference>
<dbReference type="InterPro" id="IPR021829">
    <property type="entry name" value="DUF3419"/>
</dbReference>
<dbReference type="Gene3D" id="3.40.50.150">
    <property type="entry name" value="Vaccinia Virus protein VP39"/>
    <property type="match status" value="1"/>
</dbReference>
<evidence type="ECO:0000313" key="1">
    <source>
        <dbReference type="EMBL" id="GEL73717.1"/>
    </source>
</evidence>
<name>A0A511HJH2_9BACT</name>
<dbReference type="Proteomes" id="UP000321224">
    <property type="component" value="Unassembled WGS sequence"/>
</dbReference>
<keyword evidence="2" id="KW-0808">Transferase</keyword>
<gene>
    <name evidence="1" type="ORF">MVI01_55010</name>
    <name evidence="2" type="ORF">SAMN04488504_110165</name>
</gene>
<dbReference type="InterPro" id="IPR029063">
    <property type="entry name" value="SAM-dependent_MTases_sf"/>
</dbReference>
<reference evidence="1 4" key="2">
    <citation type="submission" date="2019-07" db="EMBL/GenBank/DDBJ databases">
        <title>Whole genome shotgun sequence of Myxococcus virescens NBRC 100334.</title>
        <authorList>
            <person name="Hosoyama A."/>
            <person name="Uohara A."/>
            <person name="Ohji S."/>
            <person name="Ichikawa N."/>
        </authorList>
    </citation>
    <scope>NUCLEOTIDE SEQUENCE [LARGE SCALE GENOMIC DNA]</scope>
    <source>
        <strain evidence="1 4">NBRC 100334</strain>
    </source>
</reference>
<accession>A0A511HJH2</accession>
<dbReference type="SUPFAM" id="SSF53335">
    <property type="entry name" value="S-adenosyl-L-methionine-dependent methyltransferases"/>
    <property type="match status" value="1"/>
</dbReference>
<protein>
    <submittedName>
        <fullName evidence="2">S-adenosylmethionine-diacylglycerol 3-amino-3-carboxypropyl transferase</fullName>
    </submittedName>
</protein>
<dbReference type="EMBL" id="FNAJ01000010">
    <property type="protein sequence ID" value="SDE71920.1"/>
    <property type="molecule type" value="Genomic_DNA"/>
</dbReference>
<reference evidence="2 3" key="1">
    <citation type="submission" date="2016-10" db="EMBL/GenBank/DDBJ databases">
        <authorList>
            <person name="Varghese N."/>
            <person name="Submissions S."/>
        </authorList>
    </citation>
    <scope>NUCLEOTIDE SEQUENCE [LARGE SCALE GENOMIC DNA]</scope>
    <source>
        <strain evidence="2 3">DSM 2260</strain>
    </source>
</reference>